<name>A0A9P3PD46_LYOSH</name>
<feature type="region of interest" description="Disordered" evidence="1">
    <location>
        <begin position="611"/>
        <end position="687"/>
    </location>
</feature>
<feature type="compositionally biased region" description="Polar residues" evidence="1">
    <location>
        <begin position="668"/>
        <end position="679"/>
    </location>
</feature>
<organism evidence="3 4">
    <name type="scientific">Lyophyllum shimeji</name>
    <name type="common">Hon-shimeji</name>
    <name type="synonym">Tricholoma shimeji</name>
    <dbReference type="NCBI Taxonomy" id="47721"/>
    <lineage>
        <taxon>Eukaryota</taxon>
        <taxon>Fungi</taxon>
        <taxon>Dikarya</taxon>
        <taxon>Basidiomycota</taxon>
        <taxon>Agaricomycotina</taxon>
        <taxon>Agaricomycetes</taxon>
        <taxon>Agaricomycetidae</taxon>
        <taxon>Agaricales</taxon>
        <taxon>Tricholomatineae</taxon>
        <taxon>Lyophyllaceae</taxon>
        <taxon>Lyophyllum</taxon>
    </lineage>
</organism>
<protein>
    <recommendedName>
        <fullName evidence="2">Fungal-type protein kinase domain-containing protein</fullName>
    </recommendedName>
</protein>
<sequence>MPVNQFLQEFLPQPAAAPLPSGVPANLFTAMPITKKERHMYEPFIKLVNKHGLIPNYQIVNTADHHDSATMFRDHKIKPDPVMYKADVDTSRKLTQFGEIELHFEFKVDHQCDPFADPKPTDKRSMHQFEAWAGKRAETRSQLIHYATEWWNRQHRRFAFTVFIGDPFVRFIRWDPAGAVVSEASDYRKNSQPLIDFLWRFTHHDDAGRGKDPTNGNPSRSAPRPFIVFKVPDLDGKPREFIAWGSMSHAGSLTGRCTRAYPVYEVATGKRYFLKDTWRAHDLGREADILRELQDAGVQYIPPYVCGGDLPDDITMTDLPYIQAHCRCQTIKTRWLLEVWQDWSRITQRYHHRFIVDFIGKPLTQITSSKHLLQAISHAFTAHRQAYESKGKWIHRDVSANNILIDANGNGILNDWDLAKRESEPKRVRRHERTGTWHFMSCLLLLGRHSIHTIQDDMESFVCAVLYHGVRYFPHSQPNRVGQLMKDIFEYHGRKDDGTTDGGENKRRMMSQGTTFLGSNFHFDSAPLNEWIRLTFQAVKQWLDVVDPPKSDMEHDWDAILGEASDPAPARTAYPLKKLVLEDHAAMISLFSFCLSRPDWPDDRPVNALPFLERKPRTSTQLPSWTSGSKRGRDSDLSDLSGYGSTASSAKRSRTTRSNAGRELGFTPSMNTRSQTRQRNLGRSRQR</sequence>
<evidence type="ECO:0000259" key="2">
    <source>
        <dbReference type="Pfam" id="PF17667"/>
    </source>
</evidence>
<reference evidence="3" key="1">
    <citation type="submission" date="2022-07" db="EMBL/GenBank/DDBJ databases">
        <title>The genome of Lyophyllum shimeji provides insight into the initial evolution of ectomycorrhizal fungal genome.</title>
        <authorList>
            <person name="Kobayashi Y."/>
            <person name="Shibata T."/>
            <person name="Hirakawa H."/>
            <person name="Shigenobu S."/>
            <person name="Nishiyama T."/>
            <person name="Yamada A."/>
            <person name="Hasebe M."/>
            <person name="Kawaguchi M."/>
        </authorList>
    </citation>
    <scope>NUCLEOTIDE SEQUENCE</scope>
    <source>
        <strain evidence="3">AT787</strain>
    </source>
</reference>
<dbReference type="Gene3D" id="1.10.510.10">
    <property type="entry name" value="Transferase(Phosphotransferase) domain 1"/>
    <property type="match status" value="1"/>
</dbReference>
<feature type="compositionally biased region" description="Low complexity" evidence="1">
    <location>
        <begin position="638"/>
        <end position="650"/>
    </location>
</feature>
<feature type="domain" description="Fungal-type protein kinase" evidence="2">
    <location>
        <begin position="135"/>
        <end position="462"/>
    </location>
</feature>
<evidence type="ECO:0000313" key="3">
    <source>
        <dbReference type="EMBL" id="GLB33269.1"/>
    </source>
</evidence>
<dbReference type="InterPro" id="IPR011009">
    <property type="entry name" value="Kinase-like_dom_sf"/>
</dbReference>
<keyword evidence="4" id="KW-1185">Reference proteome</keyword>
<dbReference type="InterPro" id="IPR040976">
    <property type="entry name" value="Pkinase_fungal"/>
</dbReference>
<accession>A0A9P3PD46</accession>
<dbReference type="AlphaFoldDB" id="A0A9P3PD46"/>
<dbReference type="EMBL" id="BRPK01000001">
    <property type="protein sequence ID" value="GLB33269.1"/>
    <property type="molecule type" value="Genomic_DNA"/>
</dbReference>
<evidence type="ECO:0000256" key="1">
    <source>
        <dbReference type="SAM" id="MobiDB-lite"/>
    </source>
</evidence>
<gene>
    <name evidence="3" type="ORF">LshimejAT787_0101530</name>
</gene>
<dbReference type="SUPFAM" id="SSF56112">
    <property type="entry name" value="Protein kinase-like (PK-like)"/>
    <property type="match status" value="1"/>
</dbReference>
<dbReference type="Proteomes" id="UP001063166">
    <property type="component" value="Unassembled WGS sequence"/>
</dbReference>
<comment type="caution">
    <text evidence="3">The sequence shown here is derived from an EMBL/GenBank/DDBJ whole genome shotgun (WGS) entry which is preliminary data.</text>
</comment>
<dbReference type="PANTHER" id="PTHR38248">
    <property type="entry name" value="FUNK1 6"/>
    <property type="match status" value="1"/>
</dbReference>
<dbReference type="OrthoDB" id="5592585at2759"/>
<proteinExistence type="predicted"/>
<dbReference type="Pfam" id="PF17667">
    <property type="entry name" value="Pkinase_fungal"/>
    <property type="match status" value="1"/>
</dbReference>
<dbReference type="PANTHER" id="PTHR38248:SF2">
    <property type="entry name" value="FUNK1 11"/>
    <property type="match status" value="1"/>
</dbReference>
<evidence type="ECO:0000313" key="4">
    <source>
        <dbReference type="Proteomes" id="UP001063166"/>
    </source>
</evidence>